<name>A0A1Q9CHE2_SYMMI</name>
<proteinExistence type="predicted"/>
<reference evidence="1 2" key="1">
    <citation type="submission" date="2016-02" db="EMBL/GenBank/DDBJ databases">
        <title>Genome analysis of coral dinoflagellate symbionts highlights evolutionary adaptations to a symbiotic lifestyle.</title>
        <authorList>
            <person name="Aranda M."/>
            <person name="Li Y."/>
            <person name="Liew Y.J."/>
            <person name="Baumgarten S."/>
            <person name="Simakov O."/>
            <person name="Wilson M."/>
            <person name="Piel J."/>
            <person name="Ashoor H."/>
            <person name="Bougouffa S."/>
            <person name="Bajic V.B."/>
            <person name="Ryu T."/>
            <person name="Ravasi T."/>
            <person name="Bayer T."/>
            <person name="Micklem G."/>
            <person name="Kim H."/>
            <person name="Bhak J."/>
            <person name="Lajeunesse T.C."/>
            <person name="Voolstra C.R."/>
        </authorList>
    </citation>
    <scope>NUCLEOTIDE SEQUENCE [LARGE SCALE GENOMIC DNA]</scope>
    <source>
        <strain evidence="1 2">CCMP2467</strain>
    </source>
</reference>
<dbReference type="AlphaFoldDB" id="A0A1Q9CHE2"/>
<comment type="caution">
    <text evidence="1">The sequence shown here is derived from an EMBL/GenBank/DDBJ whole genome shotgun (WGS) entry which is preliminary data.</text>
</comment>
<protein>
    <submittedName>
        <fullName evidence="1">Uncharacterized protein</fullName>
    </submittedName>
</protein>
<keyword evidence="2" id="KW-1185">Reference proteome</keyword>
<organism evidence="1 2">
    <name type="scientific">Symbiodinium microadriaticum</name>
    <name type="common">Dinoflagellate</name>
    <name type="synonym">Zooxanthella microadriatica</name>
    <dbReference type="NCBI Taxonomy" id="2951"/>
    <lineage>
        <taxon>Eukaryota</taxon>
        <taxon>Sar</taxon>
        <taxon>Alveolata</taxon>
        <taxon>Dinophyceae</taxon>
        <taxon>Suessiales</taxon>
        <taxon>Symbiodiniaceae</taxon>
        <taxon>Symbiodinium</taxon>
    </lineage>
</organism>
<accession>A0A1Q9CHE2</accession>
<dbReference type="EMBL" id="LSRX01001209">
    <property type="protein sequence ID" value="OLP82267.1"/>
    <property type="molecule type" value="Genomic_DNA"/>
</dbReference>
<sequence length="345" mass="37337">MHTIVAAAMPKLAALNSQHSAHMFWSFGSSAVIARSFLEAPAEHAIKSAFDSNCQELANSVRECAKLAFVNEQLLGATMQAGGLRIPDSVPQDFANVSRELCKTSHIDVPTTSATASLSLQRVHESNAQDLANAVQRLANAQFRSVLLMHSAAHHAGTQWMGQFEGSDFSSTAWSFSTMESTCEALFEAIAEEVREQWRKSFGQCSQVIIQQFAQDVPSSMDGFRSGRYQSLVEDLAVDSFGSWGDRLLLDLLGIPECTWAGLPGKGPVPSFGVCWKQTAVRPPNSQKSIRSNSKAGGAALLVYFSAEIARTRKVCYARKCGARESSAQRANALDGQSLEEPLSA</sequence>
<gene>
    <name evidence="1" type="ORF">AK812_SmicGene37090</name>
</gene>
<evidence type="ECO:0000313" key="1">
    <source>
        <dbReference type="EMBL" id="OLP82267.1"/>
    </source>
</evidence>
<dbReference type="Proteomes" id="UP000186817">
    <property type="component" value="Unassembled WGS sequence"/>
</dbReference>
<dbReference type="OrthoDB" id="421784at2759"/>
<evidence type="ECO:0000313" key="2">
    <source>
        <dbReference type="Proteomes" id="UP000186817"/>
    </source>
</evidence>